<accession>A0A2C8F9Z6</accession>
<dbReference type="AlphaFoldDB" id="A0A2C8F9Z6"/>
<reference evidence="4" key="1">
    <citation type="submission" date="2017-09" db="EMBL/GenBank/DDBJ databases">
        <authorList>
            <person name="Regsiter A."/>
            <person name="William W."/>
        </authorList>
    </citation>
    <scope>NUCLEOTIDE SEQUENCE [LARGE SCALE GENOMIC DNA]</scope>
    <source>
        <strain evidence="4">500-1</strain>
    </source>
</reference>
<dbReference type="OrthoDB" id="9777090at2"/>
<keyword evidence="1" id="KW-1133">Transmembrane helix</keyword>
<proteinExistence type="predicted"/>
<dbReference type="RefSeq" id="WP_097012160.1">
    <property type="nucleotide sequence ID" value="NZ_LT907975.1"/>
</dbReference>
<keyword evidence="1" id="KW-0812">Transmembrane</keyword>
<evidence type="ECO:0000313" key="4">
    <source>
        <dbReference type="Proteomes" id="UP000219215"/>
    </source>
</evidence>
<dbReference type="PANTHER" id="PTHR12277:SF81">
    <property type="entry name" value="PROTEIN ABHD13"/>
    <property type="match status" value="1"/>
</dbReference>
<dbReference type="PANTHER" id="PTHR12277">
    <property type="entry name" value="ALPHA/BETA HYDROLASE DOMAIN-CONTAINING PROTEIN"/>
    <property type="match status" value="1"/>
</dbReference>
<dbReference type="KEGG" id="pprf:DPRO_2359"/>
<gene>
    <name evidence="3" type="ORF">DPRO_2359</name>
</gene>
<organism evidence="3 4">
    <name type="scientific">Pseudodesulfovibrio profundus</name>
    <dbReference type="NCBI Taxonomy" id="57320"/>
    <lineage>
        <taxon>Bacteria</taxon>
        <taxon>Pseudomonadati</taxon>
        <taxon>Thermodesulfobacteriota</taxon>
        <taxon>Desulfovibrionia</taxon>
        <taxon>Desulfovibrionales</taxon>
        <taxon>Desulfovibrionaceae</taxon>
    </lineage>
</organism>
<dbReference type="Gene3D" id="3.40.50.1820">
    <property type="entry name" value="alpha/beta hydrolase"/>
    <property type="match status" value="1"/>
</dbReference>
<evidence type="ECO:0000313" key="3">
    <source>
        <dbReference type="EMBL" id="SOB59265.1"/>
    </source>
</evidence>
<dbReference type="EMBL" id="LT907975">
    <property type="protein sequence ID" value="SOB59265.1"/>
    <property type="molecule type" value="Genomic_DNA"/>
</dbReference>
<dbReference type="Proteomes" id="UP000219215">
    <property type="component" value="Chromosome DPRO"/>
</dbReference>
<name>A0A2C8F9Z6_9BACT</name>
<evidence type="ECO:0000256" key="1">
    <source>
        <dbReference type="SAM" id="Phobius"/>
    </source>
</evidence>
<sequence>MGTALKLIGAAVICYGAVVVWMYLSQRKMLYYPRTEHVASPELIGLPYEDVTILNGLGNHIHAWWVPHPDARFTILFSHGNGGNVSHRLETLRIFHEMGISTLVYDYSGYGKSEGEPGEGAMRSDAMAAWNWLVKTRNVSPESVILFGRSLGGAVTARLAADVLDRGYRPAGLVLESTFTSIPDMGAYMYPWLPVRLLARYQYDSESALRGHDLPILFGHSQEDEIVPYALGRRLYASYAGPKAFMEMQGGHNSGYLFMGDAYIKELEHFFSTLEQEK</sequence>
<keyword evidence="4" id="KW-1185">Reference proteome</keyword>
<dbReference type="InterPro" id="IPR022742">
    <property type="entry name" value="Hydrolase_4"/>
</dbReference>
<dbReference type="SUPFAM" id="SSF53474">
    <property type="entry name" value="alpha/beta-Hydrolases"/>
    <property type="match status" value="1"/>
</dbReference>
<keyword evidence="3" id="KW-0378">Hydrolase</keyword>
<feature type="transmembrane region" description="Helical" evidence="1">
    <location>
        <begin position="6"/>
        <end position="24"/>
    </location>
</feature>
<dbReference type="Pfam" id="PF12146">
    <property type="entry name" value="Hydrolase_4"/>
    <property type="match status" value="1"/>
</dbReference>
<dbReference type="GO" id="GO:0016787">
    <property type="term" value="F:hydrolase activity"/>
    <property type="evidence" value="ECO:0007669"/>
    <property type="project" value="UniProtKB-KW"/>
</dbReference>
<feature type="domain" description="Serine aminopeptidase S33" evidence="2">
    <location>
        <begin position="71"/>
        <end position="191"/>
    </location>
</feature>
<evidence type="ECO:0000259" key="2">
    <source>
        <dbReference type="Pfam" id="PF12146"/>
    </source>
</evidence>
<protein>
    <submittedName>
        <fullName evidence="3">Alpha/beta hydrolase fold protein</fullName>
    </submittedName>
</protein>
<dbReference type="InterPro" id="IPR029058">
    <property type="entry name" value="AB_hydrolase_fold"/>
</dbReference>
<keyword evidence="1" id="KW-0472">Membrane</keyword>